<name>A0AAN5AM71_9BACT</name>
<dbReference type="PROSITE" id="PS00815">
    <property type="entry name" value="AIPM_HOMOCIT_SYNTH_1"/>
    <property type="match status" value="1"/>
</dbReference>
<dbReference type="PANTHER" id="PTHR10277">
    <property type="entry name" value="HOMOCITRATE SYNTHASE-RELATED"/>
    <property type="match status" value="1"/>
</dbReference>
<sequence length="380" mass="41750">MDKEKVYIFDTTLRDGEQVPGCQLNTDEKVIVAQALESLGVDIIEAGFPISSPGDFEAVEAVCKAVREPVICALTRAVKKDIEVAAQSLRYAHRGRIHTGIGTSDYHIKYKFNSNPEEIIRRGVEAVKYAKNFAEQVEFYAEDAGRTDNEFLARVVEAMIKAGADVVNIPDTTGYCLPNEYGAKIAYLKNNVPNIDKAIISTHCHNDLGMATANSVAGVMNGARQVEVTMNGIGERAGNTSLEEVAMILKSHPYLDLYTKIQSIQLAKTSKLVSTMMRMPVQPNKAIVGRNAFAHSSGIHQDGVLKHRENYEVIDPKDVGVDSSEIILTARSGRAALRYRLEGIGHKVEGGALDSIYEKFLKMADEKKVIEDNDLHLLIA</sequence>
<dbReference type="InterPro" id="IPR000891">
    <property type="entry name" value="PYR_CT"/>
</dbReference>
<protein>
    <recommendedName>
        <fullName evidence="3">2-isopropylmalate synthase</fullName>
        <ecNumber evidence="3">2.3.3.13</ecNumber>
    </recommendedName>
</protein>
<evidence type="ECO:0000256" key="1">
    <source>
        <dbReference type="ARBA" id="ARBA00004689"/>
    </source>
</evidence>
<evidence type="ECO:0000256" key="6">
    <source>
        <dbReference type="ARBA" id="ARBA00022679"/>
    </source>
</evidence>
<dbReference type="GO" id="GO:0003852">
    <property type="term" value="F:2-isopropylmalate synthase activity"/>
    <property type="evidence" value="ECO:0007669"/>
    <property type="project" value="UniProtKB-EC"/>
</dbReference>
<feature type="domain" description="Pyruvate carboxyltransferase" evidence="10">
    <location>
        <begin position="6"/>
        <end position="265"/>
    </location>
</feature>
<reference evidence="11 12" key="1">
    <citation type="submission" date="2021-12" db="EMBL/GenBank/DDBJ databases">
        <title>Genome sequencing of bacteria with rrn-lacking chromosome and rrn-plasmid.</title>
        <authorList>
            <person name="Anda M."/>
            <person name="Iwasaki W."/>
        </authorList>
    </citation>
    <scope>NUCLEOTIDE SEQUENCE [LARGE SCALE GENOMIC DNA]</scope>
    <source>
        <strain evidence="11 12">NBRC 15940</strain>
    </source>
</reference>
<keyword evidence="12" id="KW-1185">Reference proteome</keyword>
<evidence type="ECO:0000256" key="8">
    <source>
        <dbReference type="ARBA" id="ARBA00023304"/>
    </source>
</evidence>
<dbReference type="InterPro" id="IPR002034">
    <property type="entry name" value="AIPM/Hcit_synth_CS"/>
</dbReference>
<organism evidence="11 12">
    <name type="scientific">Persicobacter diffluens</name>
    <dbReference type="NCBI Taxonomy" id="981"/>
    <lineage>
        <taxon>Bacteria</taxon>
        <taxon>Pseudomonadati</taxon>
        <taxon>Bacteroidota</taxon>
        <taxon>Cytophagia</taxon>
        <taxon>Cytophagales</taxon>
        <taxon>Persicobacteraceae</taxon>
        <taxon>Persicobacter</taxon>
    </lineage>
</organism>
<evidence type="ECO:0000256" key="5">
    <source>
        <dbReference type="ARBA" id="ARBA00022605"/>
    </source>
</evidence>
<dbReference type="EC" id="2.3.3.13" evidence="3"/>
<dbReference type="PROSITE" id="PS00816">
    <property type="entry name" value="AIPM_HOMOCIT_SYNTH_2"/>
    <property type="match status" value="1"/>
</dbReference>
<evidence type="ECO:0000313" key="12">
    <source>
        <dbReference type="Proteomes" id="UP001310022"/>
    </source>
</evidence>
<comment type="similarity">
    <text evidence="2">Belongs to the alpha-IPM synthase/homocitrate synthase family. LeuA type 1 subfamily.</text>
</comment>
<accession>A0AAN5AM71</accession>
<keyword evidence="6 9" id="KW-0808">Transferase</keyword>
<dbReference type="SUPFAM" id="SSF51569">
    <property type="entry name" value="Aldolase"/>
    <property type="match status" value="1"/>
</dbReference>
<keyword evidence="7" id="KW-0464">Manganese</keyword>
<gene>
    <name evidence="11" type="primary">leuA</name>
    <name evidence="11" type="ORF">PEDI_21400</name>
</gene>
<dbReference type="PROSITE" id="PS50991">
    <property type="entry name" value="PYR_CT"/>
    <property type="match status" value="1"/>
</dbReference>
<proteinExistence type="inferred from homology"/>
<keyword evidence="8" id="KW-0100">Branched-chain amino acid biosynthesis</keyword>
<dbReference type="FunFam" id="1.10.238.260:FF:000001">
    <property type="entry name" value="2-isopropylmalate synthase"/>
    <property type="match status" value="1"/>
</dbReference>
<evidence type="ECO:0000256" key="7">
    <source>
        <dbReference type="ARBA" id="ARBA00023211"/>
    </source>
</evidence>
<evidence type="ECO:0000259" key="10">
    <source>
        <dbReference type="PROSITE" id="PS50991"/>
    </source>
</evidence>
<dbReference type="CDD" id="cd07940">
    <property type="entry name" value="DRE_TIM_IPMS"/>
    <property type="match status" value="1"/>
</dbReference>
<dbReference type="AlphaFoldDB" id="A0AAN5AM71"/>
<dbReference type="Proteomes" id="UP001310022">
    <property type="component" value="Unassembled WGS sequence"/>
</dbReference>
<dbReference type="RefSeq" id="WP_072159058.1">
    <property type="nucleotide sequence ID" value="NZ_BQKE01000001.1"/>
</dbReference>
<keyword evidence="4" id="KW-0432">Leucine biosynthesis</keyword>
<dbReference type="Pfam" id="PF22617">
    <property type="entry name" value="HCS_D2"/>
    <property type="match status" value="1"/>
</dbReference>
<comment type="pathway">
    <text evidence="1">Amino-acid biosynthesis; L-leucine biosynthesis; L-leucine from 3-methyl-2-oxobutanoate: step 1/4.</text>
</comment>
<dbReference type="FunFam" id="3.20.20.70:FF:000010">
    <property type="entry name" value="2-isopropylmalate synthase"/>
    <property type="match status" value="1"/>
</dbReference>
<dbReference type="Pfam" id="PF00682">
    <property type="entry name" value="HMGL-like"/>
    <property type="match status" value="1"/>
</dbReference>
<dbReference type="InterPro" id="IPR050073">
    <property type="entry name" value="2-IPM_HCS-like"/>
</dbReference>
<evidence type="ECO:0000256" key="3">
    <source>
        <dbReference type="ARBA" id="ARBA00012973"/>
    </source>
</evidence>
<dbReference type="InterPro" id="IPR013785">
    <property type="entry name" value="Aldolase_TIM"/>
</dbReference>
<evidence type="ECO:0000256" key="2">
    <source>
        <dbReference type="ARBA" id="ARBA00009396"/>
    </source>
</evidence>
<dbReference type="InterPro" id="IPR054691">
    <property type="entry name" value="LeuA/HCS_post-cat"/>
</dbReference>
<evidence type="ECO:0000256" key="4">
    <source>
        <dbReference type="ARBA" id="ARBA00022430"/>
    </source>
</evidence>
<dbReference type="NCBIfam" id="NF002086">
    <property type="entry name" value="PRK00915.1-3"/>
    <property type="match status" value="1"/>
</dbReference>
<dbReference type="GO" id="GO:0009098">
    <property type="term" value="P:L-leucine biosynthetic process"/>
    <property type="evidence" value="ECO:0007669"/>
    <property type="project" value="UniProtKB-KW"/>
</dbReference>
<dbReference type="Gene3D" id="3.20.20.70">
    <property type="entry name" value="Aldolase class I"/>
    <property type="match status" value="1"/>
</dbReference>
<dbReference type="PANTHER" id="PTHR10277:SF9">
    <property type="entry name" value="2-ISOPROPYLMALATE SYNTHASE 1, CHLOROPLASTIC-RELATED"/>
    <property type="match status" value="1"/>
</dbReference>
<dbReference type="Gene3D" id="1.10.238.260">
    <property type="match status" value="1"/>
</dbReference>
<keyword evidence="5" id="KW-0028">Amino-acid biosynthesis</keyword>
<evidence type="ECO:0000256" key="9">
    <source>
        <dbReference type="RuleBase" id="RU003523"/>
    </source>
</evidence>
<dbReference type="EMBL" id="BQKE01000001">
    <property type="protein sequence ID" value="GJM61588.1"/>
    <property type="molecule type" value="Genomic_DNA"/>
</dbReference>
<evidence type="ECO:0000313" key="11">
    <source>
        <dbReference type="EMBL" id="GJM61588.1"/>
    </source>
</evidence>
<comment type="caution">
    <text evidence="11">The sequence shown here is derived from an EMBL/GenBank/DDBJ whole genome shotgun (WGS) entry which is preliminary data.</text>
</comment>